<organism evidence="2 3">
    <name type="scientific">Andreesenia angusta</name>
    <dbReference type="NCBI Taxonomy" id="39480"/>
    <lineage>
        <taxon>Bacteria</taxon>
        <taxon>Bacillati</taxon>
        <taxon>Bacillota</taxon>
        <taxon>Tissierellia</taxon>
        <taxon>Tissierellales</taxon>
        <taxon>Gottschalkiaceae</taxon>
        <taxon>Andreesenia</taxon>
    </lineage>
</organism>
<reference evidence="2 3" key="1">
    <citation type="submission" date="2016-09" db="EMBL/GenBank/DDBJ databases">
        <title>Genome sequence of Eubacterium angustum.</title>
        <authorList>
            <person name="Poehlein A."/>
            <person name="Daniel R."/>
        </authorList>
    </citation>
    <scope>NUCLEOTIDE SEQUENCE [LARGE SCALE GENOMIC DNA]</scope>
    <source>
        <strain evidence="2 3">DSM 1989</strain>
    </source>
</reference>
<accession>A0A1S1VAK4</accession>
<gene>
    <name evidence="2" type="ORF">EUAN_03540</name>
</gene>
<keyword evidence="1" id="KW-0812">Transmembrane</keyword>
<dbReference type="Proteomes" id="UP000180254">
    <property type="component" value="Unassembled WGS sequence"/>
</dbReference>
<dbReference type="AlphaFoldDB" id="A0A1S1VAK4"/>
<evidence type="ECO:0008006" key="4">
    <source>
        <dbReference type="Google" id="ProtNLM"/>
    </source>
</evidence>
<dbReference type="RefSeq" id="WP_211266246.1">
    <property type="nucleotide sequence ID" value="NZ_MKIE01000001.1"/>
</dbReference>
<dbReference type="Pfam" id="PF07784">
    <property type="entry name" value="DUF1622"/>
    <property type="match status" value="1"/>
</dbReference>
<keyword evidence="1" id="KW-0472">Membrane</keyword>
<sequence length="114" mass="12783">MIEVVTRQILTHISEIIGAAASMIIIWGVAVALTGFIKNEIKRDLHSEASQTKRRDIRQRLGGHLLLGLEVLIAADIIETIANPTSEEMIRLASIVVIRTFISYFLDKELKENM</sequence>
<keyword evidence="3" id="KW-1185">Reference proteome</keyword>
<proteinExistence type="predicted"/>
<evidence type="ECO:0000313" key="3">
    <source>
        <dbReference type="Proteomes" id="UP000180254"/>
    </source>
</evidence>
<dbReference type="PANTHER" id="PTHR38468">
    <property type="entry name" value="SLL0939 PROTEIN"/>
    <property type="match status" value="1"/>
</dbReference>
<dbReference type="EMBL" id="MKIE01000001">
    <property type="protein sequence ID" value="OHW63490.1"/>
    <property type="molecule type" value="Genomic_DNA"/>
</dbReference>
<evidence type="ECO:0000313" key="2">
    <source>
        <dbReference type="EMBL" id="OHW63490.1"/>
    </source>
</evidence>
<evidence type="ECO:0000256" key="1">
    <source>
        <dbReference type="SAM" id="Phobius"/>
    </source>
</evidence>
<dbReference type="PANTHER" id="PTHR38468:SF1">
    <property type="entry name" value="SLL0939 PROTEIN"/>
    <property type="match status" value="1"/>
</dbReference>
<keyword evidence="1" id="KW-1133">Transmembrane helix</keyword>
<dbReference type="STRING" id="39480.EUAN_03540"/>
<dbReference type="InterPro" id="IPR012427">
    <property type="entry name" value="DUF1622"/>
</dbReference>
<comment type="caution">
    <text evidence="2">The sequence shown here is derived from an EMBL/GenBank/DDBJ whole genome shotgun (WGS) entry which is preliminary data.</text>
</comment>
<feature type="transmembrane region" description="Helical" evidence="1">
    <location>
        <begin position="16"/>
        <end position="37"/>
    </location>
</feature>
<name>A0A1S1VAK4_9FIRM</name>
<protein>
    <recommendedName>
        <fullName evidence="4">DUF1622 domain-containing protein</fullName>
    </recommendedName>
</protein>